<feature type="region of interest" description="Disordered" evidence="1">
    <location>
        <begin position="1"/>
        <end position="72"/>
    </location>
</feature>
<evidence type="ECO:0000313" key="3">
    <source>
        <dbReference type="Proteomes" id="UP001598448"/>
    </source>
</evidence>
<dbReference type="Gene3D" id="3.20.20.140">
    <property type="entry name" value="Metal-dependent hydrolases"/>
    <property type="match status" value="1"/>
</dbReference>
<dbReference type="InterPro" id="IPR032466">
    <property type="entry name" value="Metal_Hydrolase"/>
</dbReference>
<gene>
    <name evidence="2" type="ORF">ACFWJN_06875</name>
</gene>
<dbReference type="EMBL" id="JBHXIJ010000028">
    <property type="protein sequence ID" value="MFD5098686.1"/>
    <property type="molecule type" value="Genomic_DNA"/>
</dbReference>
<dbReference type="Pfam" id="PF01244">
    <property type="entry name" value="Peptidase_M19"/>
    <property type="match status" value="1"/>
</dbReference>
<dbReference type="PANTHER" id="PTHR10443:SF12">
    <property type="entry name" value="DIPEPTIDASE"/>
    <property type="match status" value="1"/>
</dbReference>
<keyword evidence="2" id="KW-0224">Dipeptidase</keyword>
<organism evidence="2 3">
    <name type="scientific">Streptomyces albidochromogenes</name>
    <dbReference type="NCBI Taxonomy" id="329524"/>
    <lineage>
        <taxon>Bacteria</taxon>
        <taxon>Bacillati</taxon>
        <taxon>Actinomycetota</taxon>
        <taxon>Actinomycetes</taxon>
        <taxon>Kitasatosporales</taxon>
        <taxon>Streptomycetaceae</taxon>
        <taxon>Streptomyces</taxon>
    </lineage>
</organism>
<keyword evidence="2" id="KW-0645">Protease</keyword>
<dbReference type="RefSeq" id="WP_386710034.1">
    <property type="nucleotide sequence ID" value="NZ_JBHXIJ010000028.1"/>
</dbReference>
<dbReference type="Proteomes" id="UP001598448">
    <property type="component" value="Unassembled WGS sequence"/>
</dbReference>
<feature type="compositionally biased region" description="Acidic residues" evidence="1">
    <location>
        <begin position="41"/>
        <end position="61"/>
    </location>
</feature>
<dbReference type="EC" id="3.4.13.19" evidence="2"/>
<keyword evidence="2" id="KW-0378">Hydrolase</keyword>
<evidence type="ECO:0000256" key="1">
    <source>
        <dbReference type="SAM" id="MobiDB-lite"/>
    </source>
</evidence>
<sequence length="399" mass="42222">MADLQDDPHTSSTTAVGELDRMLGTAVPETPEPEARAASPDELDELEELVFDGVAGEEEGEPVAPPPAPEDSLGRARALLVEHPVADGFNRLASILGQRQWHDLELGESTLDTDIPRLRAGGVGAQFWSLLVPAEYAGDRAISATLEQIDLIKKVVAAYPEGLRLALTAGDMADARNCGRIASLLGPVSGHALGESLGTLRAYQALGVRSVTFAGTRWAGAKGEGLTSFGQDVVREMNRLGVLIDLTGVPVESVRGVLSVSRAPVVLSHSGARTLTDAPANACDDVLRALTPDKGVCMVGFAPEQTVSRVADHIDHVRAVAGRECVGLSGMYGADTADVPHGDDLRDVSCYPHLLAELIDRGWDEADLALLTWGNAARVVRDTEFTSRAARRRPAPVVT</sequence>
<proteinExistence type="predicted"/>
<evidence type="ECO:0000313" key="2">
    <source>
        <dbReference type="EMBL" id="MFD5098686.1"/>
    </source>
</evidence>
<name>A0ABW6FGA0_9ACTN</name>
<dbReference type="InterPro" id="IPR008257">
    <property type="entry name" value="Pept_M19"/>
</dbReference>
<dbReference type="SUPFAM" id="SSF51556">
    <property type="entry name" value="Metallo-dependent hydrolases"/>
    <property type="match status" value="1"/>
</dbReference>
<dbReference type="PROSITE" id="PS51365">
    <property type="entry name" value="RENAL_DIPEPTIDASE_2"/>
    <property type="match status" value="1"/>
</dbReference>
<comment type="caution">
    <text evidence="2">The sequence shown here is derived from an EMBL/GenBank/DDBJ whole genome shotgun (WGS) entry which is preliminary data.</text>
</comment>
<accession>A0ABW6FGA0</accession>
<reference evidence="2 3" key="1">
    <citation type="submission" date="2024-09" db="EMBL/GenBank/DDBJ databases">
        <title>The Natural Products Discovery Center: Release of the First 8490 Sequenced Strains for Exploring Actinobacteria Biosynthetic Diversity.</title>
        <authorList>
            <person name="Kalkreuter E."/>
            <person name="Kautsar S.A."/>
            <person name="Yang D."/>
            <person name="Bader C.D."/>
            <person name="Teijaro C.N."/>
            <person name="Fluegel L."/>
            <person name="Davis C.M."/>
            <person name="Simpson J.R."/>
            <person name="Lauterbach L."/>
            <person name="Steele A.D."/>
            <person name="Gui C."/>
            <person name="Meng S."/>
            <person name="Li G."/>
            <person name="Viehrig K."/>
            <person name="Ye F."/>
            <person name="Su P."/>
            <person name="Kiefer A.F."/>
            <person name="Nichols A."/>
            <person name="Cepeda A.J."/>
            <person name="Yan W."/>
            <person name="Fan B."/>
            <person name="Jiang Y."/>
            <person name="Adhikari A."/>
            <person name="Zheng C.-J."/>
            <person name="Schuster L."/>
            <person name="Cowan T.M."/>
            <person name="Smanski M.J."/>
            <person name="Chevrette M.G."/>
            <person name="De Carvalho L.P.S."/>
            <person name="Shen B."/>
        </authorList>
    </citation>
    <scope>NUCLEOTIDE SEQUENCE [LARGE SCALE GENOMIC DNA]</scope>
    <source>
        <strain evidence="2 3">NPDC058348</strain>
    </source>
</reference>
<dbReference type="GO" id="GO:0016805">
    <property type="term" value="F:dipeptidase activity"/>
    <property type="evidence" value="ECO:0007669"/>
    <property type="project" value="UniProtKB-KW"/>
</dbReference>
<protein>
    <submittedName>
        <fullName evidence="2">Dipeptidase</fullName>
        <ecNumber evidence="2">3.4.13.19</ecNumber>
    </submittedName>
</protein>
<dbReference type="PANTHER" id="PTHR10443">
    <property type="entry name" value="MICROSOMAL DIPEPTIDASE"/>
    <property type="match status" value="1"/>
</dbReference>
<keyword evidence="3" id="KW-1185">Reference proteome</keyword>